<proteinExistence type="predicted"/>
<dbReference type="PANTHER" id="PTHR48111:SF4">
    <property type="entry name" value="DNA-BINDING DUAL TRANSCRIPTIONAL REGULATOR OMPR"/>
    <property type="match status" value="1"/>
</dbReference>
<evidence type="ECO:0000313" key="10">
    <source>
        <dbReference type="EMBL" id="SDX57540.1"/>
    </source>
</evidence>
<dbReference type="Gene3D" id="1.10.10.10">
    <property type="entry name" value="Winged helix-like DNA-binding domain superfamily/Winged helix DNA-binding domain"/>
    <property type="match status" value="1"/>
</dbReference>
<reference evidence="11" key="1">
    <citation type="submission" date="2016-10" db="EMBL/GenBank/DDBJ databases">
        <authorList>
            <person name="Varghese N."/>
            <person name="Submissions S."/>
        </authorList>
    </citation>
    <scope>NUCLEOTIDE SEQUENCE [LARGE SCALE GENOMIC DNA]</scope>
    <source>
        <strain evidence="11">DSM 26922</strain>
    </source>
</reference>
<dbReference type="SMART" id="SM00448">
    <property type="entry name" value="REC"/>
    <property type="match status" value="1"/>
</dbReference>
<evidence type="ECO:0000259" key="8">
    <source>
        <dbReference type="PROSITE" id="PS50110"/>
    </source>
</evidence>
<dbReference type="SMART" id="SM00862">
    <property type="entry name" value="Trans_reg_C"/>
    <property type="match status" value="1"/>
</dbReference>
<dbReference type="GO" id="GO:0000156">
    <property type="term" value="F:phosphorelay response regulator activity"/>
    <property type="evidence" value="ECO:0007669"/>
    <property type="project" value="TreeGrafter"/>
</dbReference>
<evidence type="ECO:0000256" key="2">
    <source>
        <dbReference type="ARBA" id="ARBA00023012"/>
    </source>
</evidence>
<dbReference type="GO" id="GO:0006355">
    <property type="term" value="P:regulation of DNA-templated transcription"/>
    <property type="evidence" value="ECO:0007669"/>
    <property type="project" value="InterPro"/>
</dbReference>
<protein>
    <submittedName>
        <fullName evidence="10">Two-component system, OmpR family, response regulator</fullName>
    </submittedName>
</protein>
<dbReference type="Proteomes" id="UP000199441">
    <property type="component" value="Unassembled WGS sequence"/>
</dbReference>
<dbReference type="InterPro" id="IPR016032">
    <property type="entry name" value="Sig_transdc_resp-reg_C-effctor"/>
</dbReference>
<evidence type="ECO:0000256" key="3">
    <source>
        <dbReference type="ARBA" id="ARBA00023015"/>
    </source>
</evidence>
<dbReference type="InterPro" id="IPR039420">
    <property type="entry name" value="WalR-like"/>
</dbReference>
<keyword evidence="1 6" id="KW-0597">Phosphoprotein</keyword>
<dbReference type="FunFam" id="3.40.50.2300:FF:000001">
    <property type="entry name" value="DNA-binding response regulator PhoB"/>
    <property type="match status" value="1"/>
</dbReference>
<dbReference type="GO" id="GO:0032993">
    <property type="term" value="C:protein-DNA complex"/>
    <property type="evidence" value="ECO:0007669"/>
    <property type="project" value="TreeGrafter"/>
</dbReference>
<dbReference type="GO" id="GO:0005829">
    <property type="term" value="C:cytosol"/>
    <property type="evidence" value="ECO:0007669"/>
    <property type="project" value="TreeGrafter"/>
</dbReference>
<evidence type="ECO:0000256" key="1">
    <source>
        <dbReference type="ARBA" id="ARBA00022553"/>
    </source>
</evidence>
<sequence>MDHILVIDDDPEILELLQQFLQRQGLQVSTGASGDDLWAALEDNCYDLVILDVLLPGVDGLTLCRELRAKSDVPIVILTALDEETDRIVGLEVGADDYLVKPFSPRELLARIRAIFRRAALGSRNGVQNEPKVFTFEQFRFDVTKHELRAPNDVVIHLSRTEFDLLRLFVKRSHEAIDRNDISEHLRGHELGAFDRSVDLHVSRLRTKLAPLLGVEDFIRTIRGTGYMFTLDVDVLK</sequence>
<feature type="DNA-binding region" description="OmpR/PhoB-type" evidence="7">
    <location>
        <begin position="131"/>
        <end position="231"/>
    </location>
</feature>
<organism evidence="10 11">
    <name type="scientific">Litoreibacter albidus</name>
    <dbReference type="NCBI Taxonomy" id="670155"/>
    <lineage>
        <taxon>Bacteria</taxon>
        <taxon>Pseudomonadati</taxon>
        <taxon>Pseudomonadota</taxon>
        <taxon>Alphaproteobacteria</taxon>
        <taxon>Rhodobacterales</taxon>
        <taxon>Roseobacteraceae</taxon>
        <taxon>Litoreibacter</taxon>
    </lineage>
</organism>
<dbReference type="EMBL" id="FNOI01000009">
    <property type="protein sequence ID" value="SDX57540.1"/>
    <property type="molecule type" value="Genomic_DNA"/>
</dbReference>
<keyword evidence="5" id="KW-0804">Transcription</keyword>
<evidence type="ECO:0000313" key="11">
    <source>
        <dbReference type="Proteomes" id="UP000199441"/>
    </source>
</evidence>
<keyword evidence="2" id="KW-0902">Two-component regulatory system</keyword>
<feature type="domain" description="Response regulatory" evidence="8">
    <location>
        <begin position="3"/>
        <end position="116"/>
    </location>
</feature>
<dbReference type="InterPro" id="IPR001789">
    <property type="entry name" value="Sig_transdc_resp-reg_receiver"/>
</dbReference>
<dbReference type="GO" id="GO:0000976">
    <property type="term" value="F:transcription cis-regulatory region binding"/>
    <property type="evidence" value="ECO:0007669"/>
    <property type="project" value="TreeGrafter"/>
</dbReference>
<dbReference type="InterPro" id="IPR036388">
    <property type="entry name" value="WH-like_DNA-bd_sf"/>
</dbReference>
<dbReference type="RefSeq" id="WP_089948564.1">
    <property type="nucleotide sequence ID" value="NZ_FNOI01000009.1"/>
</dbReference>
<dbReference type="Pfam" id="PF00486">
    <property type="entry name" value="Trans_reg_C"/>
    <property type="match status" value="1"/>
</dbReference>
<dbReference type="PANTHER" id="PTHR48111">
    <property type="entry name" value="REGULATOR OF RPOS"/>
    <property type="match status" value="1"/>
</dbReference>
<dbReference type="STRING" id="670155.SAMN04488001_3555"/>
<dbReference type="Gene3D" id="3.40.50.2300">
    <property type="match status" value="1"/>
</dbReference>
<dbReference type="SUPFAM" id="SSF52172">
    <property type="entry name" value="CheY-like"/>
    <property type="match status" value="1"/>
</dbReference>
<dbReference type="Gene3D" id="6.10.250.690">
    <property type="match status" value="1"/>
</dbReference>
<dbReference type="Pfam" id="PF00072">
    <property type="entry name" value="Response_reg"/>
    <property type="match status" value="1"/>
</dbReference>
<gene>
    <name evidence="10" type="ORF">SAMN04488001_3555</name>
</gene>
<dbReference type="CDD" id="cd00383">
    <property type="entry name" value="trans_reg_C"/>
    <property type="match status" value="1"/>
</dbReference>
<dbReference type="PROSITE" id="PS50110">
    <property type="entry name" value="RESPONSE_REGULATORY"/>
    <property type="match status" value="1"/>
</dbReference>
<keyword evidence="3" id="KW-0805">Transcription regulation</keyword>
<keyword evidence="4 7" id="KW-0238">DNA-binding</keyword>
<keyword evidence="11" id="KW-1185">Reference proteome</keyword>
<dbReference type="OrthoDB" id="9802426at2"/>
<dbReference type="InterPro" id="IPR011006">
    <property type="entry name" value="CheY-like_superfamily"/>
</dbReference>
<evidence type="ECO:0000256" key="6">
    <source>
        <dbReference type="PROSITE-ProRule" id="PRU00169"/>
    </source>
</evidence>
<name>A0A1H3CU03_9RHOB</name>
<dbReference type="SUPFAM" id="SSF46894">
    <property type="entry name" value="C-terminal effector domain of the bipartite response regulators"/>
    <property type="match status" value="1"/>
</dbReference>
<evidence type="ECO:0000256" key="4">
    <source>
        <dbReference type="ARBA" id="ARBA00023125"/>
    </source>
</evidence>
<dbReference type="InterPro" id="IPR001867">
    <property type="entry name" value="OmpR/PhoB-type_DNA-bd"/>
</dbReference>
<dbReference type="PROSITE" id="PS51755">
    <property type="entry name" value="OMPR_PHOB"/>
    <property type="match status" value="1"/>
</dbReference>
<feature type="domain" description="OmpR/PhoB-type" evidence="9">
    <location>
        <begin position="131"/>
        <end position="231"/>
    </location>
</feature>
<evidence type="ECO:0000256" key="5">
    <source>
        <dbReference type="ARBA" id="ARBA00023163"/>
    </source>
</evidence>
<dbReference type="AlphaFoldDB" id="A0A1H3CU03"/>
<feature type="modified residue" description="4-aspartylphosphate" evidence="6">
    <location>
        <position position="52"/>
    </location>
</feature>
<evidence type="ECO:0000259" key="9">
    <source>
        <dbReference type="PROSITE" id="PS51755"/>
    </source>
</evidence>
<evidence type="ECO:0000256" key="7">
    <source>
        <dbReference type="PROSITE-ProRule" id="PRU01091"/>
    </source>
</evidence>
<accession>A0A1H3CU03</accession>